<dbReference type="Proteomes" id="UP000719412">
    <property type="component" value="Unassembled WGS sequence"/>
</dbReference>
<proteinExistence type="predicted"/>
<sequence>MRTEASVLFELQTSVPFCHALEISVSGLRCYNCDPTDVGSCIDPEKNNIKLTTCEGLNSAKGIRRLIPQPKININDGSVVYECITLYFTADENSVYGSGIYRGCSVRSSTSQSTCDSLEQDSSRLGDGAVGSVSDCQACTEDACNKGGTSAASSLTVAVVTVREYLKIGKDMIFRSSTGLNSLPSLRFPTKKLVLCNVINMIKLLLFLCFSKLVLSDLQCYDCGPPFDGDDCKDPVKKNVKVTHCNDQPADTRGFRGLYTPNANIEESSKDYSCITIYFESNKETEKSGIYRGCVDRQKNETITTCDHIKTQPSLSGTAGTIKTCSSCTTDKCNTGGAASLIVSTAALIVGVAVCVLRF</sequence>
<dbReference type="InterPro" id="IPR031424">
    <property type="entry name" value="QVR-like"/>
</dbReference>
<evidence type="ECO:0000256" key="1">
    <source>
        <dbReference type="ARBA" id="ARBA00004589"/>
    </source>
</evidence>
<dbReference type="EMBL" id="JABDTM020022127">
    <property type="protein sequence ID" value="KAH0816068.1"/>
    <property type="molecule type" value="Genomic_DNA"/>
</dbReference>
<evidence type="ECO:0000256" key="9">
    <source>
        <dbReference type="SAM" id="Phobius"/>
    </source>
</evidence>
<dbReference type="AlphaFoldDB" id="A0A8J6LDS7"/>
<evidence type="ECO:0000256" key="5">
    <source>
        <dbReference type="ARBA" id="ARBA00022989"/>
    </source>
</evidence>
<organism evidence="10 11">
    <name type="scientific">Tenebrio molitor</name>
    <name type="common">Yellow mealworm beetle</name>
    <dbReference type="NCBI Taxonomy" id="7067"/>
    <lineage>
        <taxon>Eukaryota</taxon>
        <taxon>Metazoa</taxon>
        <taxon>Ecdysozoa</taxon>
        <taxon>Arthropoda</taxon>
        <taxon>Hexapoda</taxon>
        <taxon>Insecta</taxon>
        <taxon>Pterygota</taxon>
        <taxon>Neoptera</taxon>
        <taxon>Endopterygota</taxon>
        <taxon>Coleoptera</taxon>
        <taxon>Polyphaga</taxon>
        <taxon>Cucujiformia</taxon>
        <taxon>Tenebrionidae</taxon>
        <taxon>Tenebrio</taxon>
    </lineage>
</organism>
<evidence type="ECO:0000256" key="4">
    <source>
        <dbReference type="ARBA" id="ARBA00022729"/>
    </source>
</evidence>
<keyword evidence="7" id="KW-0325">Glycoprotein</keyword>
<keyword evidence="4" id="KW-0732">Signal</keyword>
<evidence type="ECO:0000313" key="10">
    <source>
        <dbReference type="EMBL" id="KAH0816068.1"/>
    </source>
</evidence>
<keyword evidence="11" id="KW-1185">Reference proteome</keyword>
<reference evidence="10" key="2">
    <citation type="submission" date="2021-08" db="EMBL/GenBank/DDBJ databases">
        <authorList>
            <person name="Eriksson T."/>
        </authorList>
    </citation>
    <scope>NUCLEOTIDE SEQUENCE</scope>
    <source>
        <strain evidence="10">Stoneville</strain>
        <tissue evidence="10">Whole head</tissue>
    </source>
</reference>
<keyword evidence="2" id="KW-0336">GPI-anchor</keyword>
<gene>
    <name evidence="10" type="ORF">GEV33_006724</name>
</gene>
<name>A0A8J6LDS7_TENMO</name>
<keyword evidence="6 9" id="KW-0472">Membrane</keyword>
<reference evidence="10" key="1">
    <citation type="journal article" date="2020" name="J Insects Food Feed">
        <title>The yellow mealworm (Tenebrio molitor) genome: a resource for the emerging insects as food and feed industry.</title>
        <authorList>
            <person name="Eriksson T."/>
            <person name="Andere A."/>
            <person name="Kelstrup H."/>
            <person name="Emery V."/>
            <person name="Picard C."/>
        </authorList>
    </citation>
    <scope>NUCLEOTIDE SEQUENCE</scope>
    <source>
        <strain evidence="10">Stoneville</strain>
        <tissue evidence="10">Whole head</tissue>
    </source>
</reference>
<dbReference type="InterPro" id="IPR050975">
    <property type="entry name" value="Sleep_regulator"/>
</dbReference>
<dbReference type="GO" id="GO:0030431">
    <property type="term" value="P:sleep"/>
    <property type="evidence" value="ECO:0007669"/>
    <property type="project" value="InterPro"/>
</dbReference>
<keyword evidence="8" id="KW-0449">Lipoprotein</keyword>
<dbReference type="GO" id="GO:0098552">
    <property type="term" value="C:side of membrane"/>
    <property type="evidence" value="ECO:0007669"/>
    <property type="project" value="UniProtKB-KW"/>
</dbReference>
<protein>
    <recommendedName>
        <fullName evidence="12">Protein sleepless</fullName>
    </recommendedName>
</protein>
<evidence type="ECO:0000256" key="7">
    <source>
        <dbReference type="ARBA" id="ARBA00023180"/>
    </source>
</evidence>
<dbReference type="PANTHER" id="PTHR33562">
    <property type="entry name" value="ATILLA, ISOFORM B-RELATED-RELATED"/>
    <property type="match status" value="1"/>
</dbReference>
<keyword evidence="3 9" id="KW-0812">Transmembrane</keyword>
<dbReference type="PANTHER" id="PTHR33562:SF27">
    <property type="entry name" value="PROTEIN QUIVER"/>
    <property type="match status" value="1"/>
</dbReference>
<evidence type="ECO:0000256" key="2">
    <source>
        <dbReference type="ARBA" id="ARBA00022622"/>
    </source>
</evidence>
<feature type="transmembrane region" description="Helical" evidence="9">
    <location>
        <begin position="337"/>
        <end position="357"/>
    </location>
</feature>
<evidence type="ECO:0000256" key="8">
    <source>
        <dbReference type="ARBA" id="ARBA00023288"/>
    </source>
</evidence>
<evidence type="ECO:0008006" key="12">
    <source>
        <dbReference type="Google" id="ProtNLM"/>
    </source>
</evidence>
<evidence type="ECO:0000313" key="11">
    <source>
        <dbReference type="Proteomes" id="UP000719412"/>
    </source>
</evidence>
<evidence type="ECO:0000256" key="6">
    <source>
        <dbReference type="ARBA" id="ARBA00023136"/>
    </source>
</evidence>
<comment type="subcellular location">
    <subcellularLocation>
        <location evidence="1">Membrane</location>
        <topology evidence="1">Lipid-anchor</topology>
        <topology evidence="1">GPI-anchor</topology>
    </subcellularLocation>
</comment>
<accession>A0A8J6LDS7</accession>
<dbReference type="Pfam" id="PF17064">
    <property type="entry name" value="QVR"/>
    <property type="match status" value="1"/>
</dbReference>
<dbReference type="GO" id="GO:0032222">
    <property type="term" value="P:regulation of synaptic transmission, cholinergic"/>
    <property type="evidence" value="ECO:0007669"/>
    <property type="project" value="InterPro"/>
</dbReference>
<comment type="caution">
    <text evidence="10">The sequence shown here is derived from an EMBL/GenBank/DDBJ whole genome shotgun (WGS) entry which is preliminary data.</text>
</comment>
<evidence type="ECO:0000256" key="3">
    <source>
        <dbReference type="ARBA" id="ARBA00022692"/>
    </source>
</evidence>
<keyword evidence="5 9" id="KW-1133">Transmembrane helix</keyword>